<sequence>MTALGVQKIAEMPTEDLAYRKDPYNSIELKIDVELAAKALGIKKPFSMNDAQRIANYMNDMED</sequence>
<reference evidence="2" key="1">
    <citation type="submission" date="2015-04" db="EMBL/GenBank/DDBJ databases">
        <authorList>
            <person name="Mushtaq Mamoona"/>
        </authorList>
    </citation>
    <scope>NUCLEOTIDE SEQUENCE [LARGE SCALE GENOMIC DNA]</scope>
    <source>
        <strain evidence="2">AN4859/03</strain>
    </source>
</reference>
<evidence type="ECO:0000313" key="1">
    <source>
        <dbReference type="EMBL" id="CRF35357.1"/>
    </source>
</evidence>
<accession>A0A0G4KB58</accession>
<dbReference type="Proteomes" id="UP000043763">
    <property type="component" value="Unassembled WGS sequence"/>
</dbReference>
<name>A0A0G4KB58_9SPIR</name>
<dbReference type="EMBL" id="CVLB01000003">
    <property type="protein sequence ID" value="CRF35357.1"/>
    <property type="molecule type" value="Genomic_DNA"/>
</dbReference>
<gene>
    <name evidence="1" type="ORF">BRSU_2601</name>
</gene>
<protein>
    <submittedName>
        <fullName evidence="1">Uncharacterized protein</fullName>
    </submittedName>
</protein>
<proteinExistence type="predicted"/>
<organism evidence="1 2">
    <name type="scientific">Brachyspira suanatina</name>
    <dbReference type="NCBI Taxonomy" id="381802"/>
    <lineage>
        <taxon>Bacteria</taxon>
        <taxon>Pseudomonadati</taxon>
        <taxon>Spirochaetota</taxon>
        <taxon>Spirochaetia</taxon>
        <taxon>Brachyspirales</taxon>
        <taxon>Brachyspiraceae</taxon>
        <taxon>Brachyspira</taxon>
    </lineage>
</organism>
<keyword evidence="2" id="KW-1185">Reference proteome</keyword>
<dbReference type="AlphaFoldDB" id="A0A0G4KB58"/>
<evidence type="ECO:0000313" key="2">
    <source>
        <dbReference type="Proteomes" id="UP000043763"/>
    </source>
</evidence>
<dbReference type="OrthoDB" id="308574at2"/>
<dbReference type="RefSeq" id="WP_048595988.1">
    <property type="nucleotide sequence ID" value="NZ_CVLB01000003.1"/>
</dbReference>